<dbReference type="PROSITE" id="PS51125">
    <property type="entry name" value="NHL"/>
    <property type="match status" value="3"/>
</dbReference>
<dbReference type="SMART" id="SM00184">
    <property type="entry name" value="RING"/>
    <property type="match status" value="1"/>
</dbReference>
<dbReference type="InterPro" id="IPR050952">
    <property type="entry name" value="TRIM-NHL_E3_ligases"/>
</dbReference>
<dbReference type="CDD" id="cd05819">
    <property type="entry name" value="NHL"/>
    <property type="match status" value="1"/>
</dbReference>
<dbReference type="Pfam" id="PF13445">
    <property type="entry name" value="zf-RING_UBOX"/>
    <property type="match status" value="1"/>
</dbReference>
<dbReference type="InterPro" id="IPR027370">
    <property type="entry name" value="Znf-RING_euk"/>
</dbReference>
<dbReference type="AlphaFoldDB" id="A0A6J8BFQ3"/>
<dbReference type="Pfam" id="PF01436">
    <property type="entry name" value="NHL"/>
    <property type="match status" value="1"/>
</dbReference>
<evidence type="ECO:0000256" key="3">
    <source>
        <dbReference type="ARBA" id="ARBA00022771"/>
    </source>
</evidence>
<keyword evidence="10" id="KW-1185">Reference proteome</keyword>
<dbReference type="GO" id="GO:0000209">
    <property type="term" value="P:protein polyubiquitination"/>
    <property type="evidence" value="ECO:0007669"/>
    <property type="project" value="TreeGrafter"/>
</dbReference>
<dbReference type="Proteomes" id="UP000507470">
    <property type="component" value="Unassembled WGS sequence"/>
</dbReference>
<dbReference type="Gene3D" id="3.30.40.10">
    <property type="entry name" value="Zinc/RING finger domain, C3HC4 (zinc finger)"/>
    <property type="match status" value="1"/>
</dbReference>
<evidence type="ECO:0000256" key="4">
    <source>
        <dbReference type="ARBA" id="ARBA00022833"/>
    </source>
</evidence>
<dbReference type="Pfam" id="PF18975">
    <property type="entry name" value="DUF5711"/>
    <property type="match status" value="1"/>
</dbReference>
<sequence length="428" mass="47396">MTAPNVVEQIEDTFLSCSICLQCYNQPKALPCLHTFCEGCIEDYIKKFTGTGNQGSVQFPCPICRLEITLPEGGVTAFPYNHLITSLKDTILSSSQSQNQSGSKGDRPDFPLTDRPTSKKSSLTFSQRFGQFDSGPEGFVNISGLAVCPKTGRIIIADCSKNTITIYIPDGDTKNVSFKCDCSIRDVAVTKAGSILVTVSRSGNAILREYTTEGRLIAQYGDVYKSENPFGIAISKRERIIVSSLQRNRIHIFTDRKKHAFSFGTGGENLEQFLFPYYVTTNSKNDIIVSDSGNHRIKIHKTDGSIRCMFGSQGSALGSLFYPMGICVDDYDNIFVADANNYRVQLFSPKGEFLACPVQNTFQLGIDVKPVCVAYTKNQLIVSLRGTRFSEIQIYDCDTAKFKTRPKACCSCCFFRVGHTDEPLEAWS</sequence>
<accession>A0A6J8BFQ3</accession>
<evidence type="ECO:0000256" key="5">
    <source>
        <dbReference type="PROSITE-ProRule" id="PRU00175"/>
    </source>
</evidence>
<evidence type="ECO:0000256" key="2">
    <source>
        <dbReference type="ARBA" id="ARBA00022737"/>
    </source>
</evidence>
<keyword evidence="4" id="KW-0862">Zinc</keyword>
<feature type="domain" description="RING-type" evidence="8">
    <location>
        <begin position="17"/>
        <end position="65"/>
    </location>
</feature>
<keyword evidence="2" id="KW-0677">Repeat</keyword>
<feature type="repeat" description="NHL" evidence="6">
    <location>
        <begin position="310"/>
        <end position="350"/>
    </location>
</feature>
<feature type="repeat" description="NHL" evidence="6">
    <location>
        <begin position="260"/>
        <end position="303"/>
    </location>
</feature>
<proteinExistence type="predicted"/>
<keyword evidence="1" id="KW-0479">Metal-binding</keyword>
<dbReference type="PROSITE" id="PS50089">
    <property type="entry name" value="ZF_RING_2"/>
    <property type="match status" value="1"/>
</dbReference>
<dbReference type="SUPFAM" id="SSF101898">
    <property type="entry name" value="NHL repeat"/>
    <property type="match status" value="1"/>
</dbReference>
<dbReference type="InterPro" id="IPR043765">
    <property type="entry name" value="DUF5711"/>
</dbReference>
<feature type="region of interest" description="Disordered" evidence="7">
    <location>
        <begin position="95"/>
        <end position="123"/>
    </location>
</feature>
<dbReference type="GO" id="GO:0008270">
    <property type="term" value="F:zinc ion binding"/>
    <property type="evidence" value="ECO:0007669"/>
    <property type="project" value="UniProtKB-KW"/>
</dbReference>
<dbReference type="InterPro" id="IPR001841">
    <property type="entry name" value="Znf_RING"/>
</dbReference>
<dbReference type="PANTHER" id="PTHR24104:SF25">
    <property type="entry name" value="PROTEIN LIN-41"/>
    <property type="match status" value="1"/>
</dbReference>
<evidence type="ECO:0000256" key="7">
    <source>
        <dbReference type="SAM" id="MobiDB-lite"/>
    </source>
</evidence>
<dbReference type="GO" id="GO:0043161">
    <property type="term" value="P:proteasome-mediated ubiquitin-dependent protein catabolic process"/>
    <property type="evidence" value="ECO:0007669"/>
    <property type="project" value="TreeGrafter"/>
</dbReference>
<dbReference type="GO" id="GO:0061630">
    <property type="term" value="F:ubiquitin protein ligase activity"/>
    <property type="evidence" value="ECO:0007669"/>
    <property type="project" value="TreeGrafter"/>
</dbReference>
<evidence type="ECO:0000259" key="8">
    <source>
        <dbReference type="PROSITE" id="PS50089"/>
    </source>
</evidence>
<dbReference type="SUPFAM" id="SSF57850">
    <property type="entry name" value="RING/U-box"/>
    <property type="match status" value="1"/>
</dbReference>
<organism evidence="9 10">
    <name type="scientific">Mytilus coruscus</name>
    <name type="common">Sea mussel</name>
    <dbReference type="NCBI Taxonomy" id="42192"/>
    <lineage>
        <taxon>Eukaryota</taxon>
        <taxon>Metazoa</taxon>
        <taxon>Spiralia</taxon>
        <taxon>Lophotrochozoa</taxon>
        <taxon>Mollusca</taxon>
        <taxon>Bivalvia</taxon>
        <taxon>Autobranchia</taxon>
        <taxon>Pteriomorphia</taxon>
        <taxon>Mytilida</taxon>
        <taxon>Mytiloidea</taxon>
        <taxon>Mytilidae</taxon>
        <taxon>Mytilinae</taxon>
        <taxon>Mytilus</taxon>
    </lineage>
</organism>
<keyword evidence="3 5" id="KW-0863">Zinc-finger</keyword>
<dbReference type="InterPro" id="IPR017907">
    <property type="entry name" value="Znf_RING_CS"/>
</dbReference>
<evidence type="ECO:0000256" key="6">
    <source>
        <dbReference type="PROSITE-ProRule" id="PRU00504"/>
    </source>
</evidence>
<dbReference type="InterPro" id="IPR013083">
    <property type="entry name" value="Znf_RING/FYVE/PHD"/>
</dbReference>
<evidence type="ECO:0000313" key="10">
    <source>
        <dbReference type="Proteomes" id="UP000507470"/>
    </source>
</evidence>
<dbReference type="Gene3D" id="2.120.10.30">
    <property type="entry name" value="TolB, C-terminal domain"/>
    <property type="match status" value="2"/>
</dbReference>
<evidence type="ECO:0000313" key="9">
    <source>
        <dbReference type="EMBL" id="CAC5382798.1"/>
    </source>
</evidence>
<dbReference type="OrthoDB" id="9987040at2759"/>
<feature type="repeat" description="NHL" evidence="6">
    <location>
        <begin position="126"/>
        <end position="170"/>
    </location>
</feature>
<evidence type="ECO:0000256" key="1">
    <source>
        <dbReference type="ARBA" id="ARBA00022723"/>
    </source>
</evidence>
<dbReference type="InterPro" id="IPR011042">
    <property type="entry name" value="6-blade_b-propeller_TolB-like"/>
</dbReference>
<dbReference type="PROSITE" id="PS00518">
    <property type="entry name" value="ZF_RING_1"/>
    <property type="match status" value="1"/>
</dbReference>
<dbReference type="PANTHER" id="PTHR24104">
    <property type="entry name" value="E3 UBIQUITIN-PROTEIN LIGASE NHLRC1-RELATED"/>
    <property type="match status" value="1"/>
</dbReference>
<protein>
    <submittedName>
        <fullName evidence="9">TRIM2_3</fullName>
    </submittedName>
</protein>
<dbReference type="EMBL" id="CACVKT020003265">
    <property type="protein sequence ID" value="CAC5382798.1"/>
    <property type="molecule type" value="Genomic_DNA"/>
</dbReference>
<gene>
    <name evidence="9" type="ORF">MCOR_18592</name>
</gene>
<reference evidence="9 10" key="1">
    <citation type="submission" date="2020-06" db="EMBL/GenBank/DDBJ databases">
        <authorList>
            <person name="Li R."/>
            <person name="Bekaert M."/>
        </authorList>
    </citation>
    <scope>NUCLEOTIDE SEQUENCE [LARGE SCALE GENOMIC DNA]</scope>
    <source>
        <strain evidence="10">wild</strain>
    </source>
</reference>
<dbReference type="InterPro" id="IPR001258">
    <property type="entry name" value="NHL_repeat"/>
</dbReference>
<name>A0A6J8BFQ3_MYTCO</name>